<feature type="transmembrane region" description="Helical" evidence="2">
    <location>
        <begin position="71"/>
        <end position="94"/>
    </location>
</feature>
<feature type="transmembrane region" description="Helical" evidence="2">
    <location>
        <begin position="143"/>
        <end position="165"/>
    </location>
</feature>
<dbReference type="OrthoDB" id="163674at2157"/>
<dbReference type="eggNOG" id="ENOG502N5M0">
    <property type="taxonomic scope" value="Archaea"/>
</dbReference>
<feature type="transmembrane region" description="Helical" evidence="2">
    <location>
        <begin position="26"/>
        <end position="51"/>
    </location>
</feature>
<evidence type="ECO:0000313" key="4">
    <source>
        <dbReference type="Proteomes" id="UP000011602"/>
    </source>
</evidence>
<organism evidence="3 4">
    <name type="scientific">Natronolimnohabitans innermongolicus JCM 12255</name>
    <dbReference type="NCBI Taxonomy" id="1227499"/>
    <lineage>
        <taxon>Archaea</taxon>
        <taxon>Methanobacteriati</taxon>
        <taxon>Methanobacteriota</taxon>
        <taxon>Stenosarchaea group</taxon>
        <taxon>Halobacteria</taxon>
        <taxon>Halobacteriales</taxon>
        <taxon>Natrialbaceae</taxon>
        <taxon>Natronolimnohabitans</taxon>
    </lineage>
</organism>
<reference evidence="3 4" key="1">
    <citation type="journal article" date="2014" name="PLoS Genet.">
        <title>Phylogenetically driven sequencing of extremely halophilic archaea reveals strategies for static and dynamic osmo-response.</title>
        <authorList>
            <person name="Becker E.A."/>
            <person name="Seitzer P.M."/>
            <person name="Tritt A."/>
            <person name="Larsen D."/>
            <person name="Krusor M."/>
            <person name="Yao A.I."/>
            <person name="Wu D."/>
            <person name="Madern D."/>
            <person name="Eisen J.A."/>
            <person name="Darling A.E."/>
            <person name="Facciotti M.T."/>
        </authorList>
    </citation>
    <scope>NUCLEOTIDE SEQUENCE [LARGE SCALE GENOMIC DNA]</scope>
    <source>
        <strain evidence="3 4">JCM 12255</strain>
    </source>
</reference>
<evidence type="ECO:0000256" key="1">
    <source>
        <dbReference type="SAM" id="MobiDB-lite"/>
    </source>
</evidence>
<proteinExistence type="predicted"/>
<protein>
    <submittedName>
        <fullName evidence="3">Uncharacterized protein</fullName>
    </submittedName>
</protein>
<dbReference type="AlphaFoldDB" id="L9WXU8"/>
<feature type="transmembrane region" description="Helical" evidence="2">
    <location>
        <begin position="106"/>
        <end position="131"/>
    </location>
</feature>
<name>L9WXU8_9EURY</name>
<gene>
    <name evidence="3" type="ORF">C493_14173</name>
</gene>
<keyword evidence="2" id="KW-0812">Transmembrane</keyword>
<evidence type="ECO:0000256" key="2">
    <source>
        <dbReference type="SAM" id="Phobius"/>
    </source>
</evidence>
<comment type="caution">
    <text evidence="3">The sequence shown here is derived from an EMBL/GenBank/DDBJ whole genome shotgun (WGS) entry which is preliminary data.</text>
</comment>
<keyword evidence="2" id="KW-1133">Transmembrane helix</keyword>
<sequence length="195" mass="19880">MSESDSQRAQLEPALSRSLSPHSLRVLGRVATSMLVVGLVLGLTSYLSWIWIEASILPEQEGTEALIVEGYTPLVYLLGAAVAAPVVGSILGFVEGRRVATRGDALVVGVGCLIGAIALLFAAGVFIGATGGGDSAGPGPMDLLSLAGLSALSSGVAAALLAILARETRSQRLALPRSRFREPSTPDASNAGEDA</sequence>
<dbReference type="EMBL" id="AOHZ01000068">
    <property type="protein sequence ID" value="ELY53183.1"/>
    <property type="molecule type" value="Genomic_DNA"/>
</dbReference>
<dbReference type="Proteomes" id="UP000011602">
    <property type="component" value="Unassembled WGS sequence"/>
</dbReference>
<dbReference type="RefSeq" id="WP_007260104.1">
    <property type="nucleotide sequence ID" value="NZ_AOHZ01000068.1"/>
</dbReference>
<keyword evidence="4" id="KW-1185">Reference proteome</keyword>
<feature type="region of interest" description="Disordered" evidence="1">
    <location>
        <begin position="175"/>
        <end position="195"/>
    </location>
</feature>
<keyword evidence="2" id="KW-0472">Membrane</keyword>
<accession>L9WXU8</accession>
<evidence type="ECO:0000313" key="3">
    <source>
        <dbReference type="EMBL" id="ELY53183.1"/>
    </source>
</evidence>